<dbReference type="EMBL" id="LYPA01000060">
    <property type="protein sequence ID" value="OBR65199.1"/>
    <property type="molecule type" value="Genomic_DNA"/>
</dbReference>
<protein>
    <recommendedName>
        <fullName evidence="6">RNA polymerase sigma factor</fullName>
    </recommendedName>
</protein>
<comment type="similarity">
    <text evidence="1 6">Belongs to the sigma-70 factor family. ECF subfamily.</text>
</comment>
<evidence type="ECO:0000256" key="1">
    <source>
        <dbReference type="ARBA" id="ARBA00010641"/>
    </source>
</evidence>
<proteinExistence type="inferred from homology"/>
<dbReference type="GO" id="GO:0006950">
    <property type="term" value="P:response to stress"/>
    <property type="evidence" value="ECO:0007669"/>
    <property type="project" value="UniProtKB-ARBA"/>
</dbReference>
<evidence type="ECO:0000256" key="2">
    <source>
        <dbReference type="ARBA" id="ARBA00023015"/>
    </source>
</evidence>
<evidence type="ECO:0000259" key="8">
    <source>
        <dbReference type="Pfam" id="PF08281"/>
    </source>
</evidence>
<evidence type="ECO:0000256" key="5">
    <source>
        <dbReference type="ARBA" id="ARBA00023163"/>
    </source>
</evidence>
<dbReference type="Gene3D" id="1.20.140.160">
    <property type="match status" value="1"/>
</dbReference>
<keyword evidence="10" id="KW-1185">Reference proteome</keyword>
<dbReference type="Proteomes" id="UP000092024">
    <property type="component" value="Unassembled WGS sequence"/>
</dbReference>
<dbReference type="RefSeq" id="WP_068683579.1">
    <property type="nucleotide sequence ID" value="NZ_LYPA01000060.1"/>
</dbReference>
<evidence type="ECO:0000256" key="4">
    <source>
        <dbReference type="ARBA" id="ARBA00023125"/>
    </source>
</evidence>
<dbReference type="Pfam" id="PF04542">
    <property type="entry name" value="Sigma70_r2"/>
    <property type="match status" value="1"/>
</dbReference>
<evidence type="ECO:0000313" key="10">
    <source>
        <dbReference type="Proteomes" id="UP000092024"/>
    </source>
</evidence>
<dbReference type="OrthoDB" id="188761at2"/>
<gene>
    <name evidence="9" type="ORF">A7K91_00540</name>
</gene>
<feature type="domain" description="RNA polymerase sigma-70 region 2" evidence="7">
    <location>
        <begin position="36"/>
        <end position="100"/>
    </location>
</feature>
<evidence type="ECO:0000259" key="7">
    <source>
        <dbReference type="Pfam" id="PF04542"/>
    </source>
</evidence>
<dbReference type="InterPro" id="IPR007627">
    <property type="entry name" value="RNA_pol_sigma70_r2"/>
</dbReference>
<dbReference type="InterPro" id="IPR013249">
    <property type="entry name" value="RNA_pol_sigma70_r4_t2"/>
</dbReference>
<dbReference type="STRING" id="1844972.A7K91_00540"/>
<keyword evidence="3 6" id="KW-0731">Sigma factor</keyword>
<dbReference type="InterPro" id="IPR013325">
    <property type="entry name" value="RNA_pol_sigma_r2"/>
</dbReference>
<dbReference type="Pfam" id="PF08281">
    <property type="entry name" value="Sigma70_r4_2"/>
    <property type="match status" value="1"/>
</dbReference>
<dbReference type="PANTHER" id="PTHR43133:SF8">
    <property type="entry name" value="RNA POLYMERASE SIGMA FACTOR HI_1459-RELATED"/>
    <property type="match status" value="1"/>
</dbReference>
<dbReference type="GO" id="GO:0006352">
    <property type="term" value="P:DNA-templated transcription initiation"/>
    <property type="evidence" value="ECO:0007669"/>
    <property type="project" value="InterPro"/>
</dbReference>
<name>A0A1A5YI02_9BACL</name>
<dbReference type="InterPro" id="IPR039425">
    <property type="entry name" value="RNA_pol_sigma-70-like"/>
</dbReference>
<comment type="caution">
    <text evidence="9">The sequence shown here is derived from an EMBL/GenBank/DDBJ whole genome shotgun (WGS) entry which is preliminary data.</text>
</comment>
<dbReference type="GO" id="GO:0016987">
    <property type="term" value="F:sigma factor activity"/>
    <property type="evidence" value="ECO:0007669"/>
    <property type="project" value="UniProtKB-KW"/>
</dbReference>
<dbReference type="PANTHER" id="PTHR43133">
    <property type="entry name" value="RNA POLYMERASE ECF-TYPE SIGMA FACTO"/>
    <property type="match status" value="1"/>
</dbReference>
<keyword evidence="2 6" id="KW-0805">Transcription regulation</keyword>
<dbReference type="AlphaFoldDB" id="A0A1A5YI02"/>
<evidence type="ECO:0000256" key="6">
    <source>
        <dbReference type="RuleBase" id="RU000716"/>
    </source>
</evidence>
<accession>A0A1A5YI02</accession>
<reference evidence="9" key="1">
    <citation type="submission" date="2016-05" db="EMBL/GenBank/DDBJ databases">
        <title>Paenibacillus oryzae. sp. nov., isolated from the rice root.</title>
        <authorList>
            <person name="Zhang J."/>
            <person name="Zhang X."/>
        </authorList>
    </citation>
    <scope>NUCLEOTIDE SEQUENCE [LARGE SCALE GENOMIC DNA]</scope>
    <source>
        <strain evidence="9">1DrF-4</strain>
    </source>
</reference>
<keyword evidence="4 6" id="KW-0238">DNA-binding</keyword>
<dbReference type="GO" id="GO:0003677">
    <property type="term" value="F:DNA binding"/>
    <property type="evidence" value="ECO:0007669"/>
    <property type="project" value="UniProtKB-KW"/>
</dbReference>
<dbReference type="PROSITE" id="PS01063">
    <property type="entry name" value="SIGMA70_ECF"/>
    <property type="match status" value="1"/>
</dbReference>
<dbReference type="Gene3D" id="1.10.1740.10">
    <property type="match status" value="1"/>
</dbReference>
<feature type="domain" description="RNA polymerase sigma factor 70 region 4 type 2" evidence="8">
    <location>
        <begin position="166"/>
        <end position="216"/>
    </location>
</feature>
<evidence type="ECO:0000256" key="3">
    <source>
        <dbReference type="ARBA" id="ARBA00023082"/>
    </source>
</evidence>
<keyword evidence="5 6" id="KW-0804">Transcription</keyword>
<evidence type="ECO:0000313" key="9">
    <source>
        <dbReference type="EMBL" id="OBR65199.1"/>
    </source>
</evidence>
<organism evidence="9 10">
    <name type="scientific">Paenibacillus oryzae</name>
    <dbReference type="NCBI Taxonomy" id="1844972"/>
    <lineage>
        <taxon>Bacteria</taxon>
        <taxon>Bacillati</taxon>
        <taxon>Bacillota</taxon>
        <taxon>Bacilli</taxon>
        <taxon>Bacillales</taxon>
        <taxon>Paenibacillaceae</taxon>
        <taxon>Paenibacillus</taxon>
    </lineage>
</organism>
<dbReference type="InterPro" id="IPR014284">
    <property type="entry name" value="RNA_pol_sigma-70_dom"/>
</dbReference>
<dbReference type="SUPFAM" id="SSF88946">
    <property type="entry name" value="Sigma2 domain of RNA polymerase sigma factors"/>
    <property type="match status" value="1"/>
</dbReference>
<dbReference type="NCBIfam" id="TIGR02937">
    <property type="entry name" value="sigma70-ECF"/>
    <property type="match status" value="1"/>
</dbReference>
<dbReference type="InterPro" id="IPR013324">
    <property type="entry name" value="RNA_pol_sigma_r3/r4-like"/>
</dbReference>
<sequence length="249" mass="28537">MLLHTEQSKEADLAAIEDDDLVDLAKTGDHPAFGELVRRHRTKAFGWAKKLTQDPFAAEDIVQDALIRAFLHLGDLVDTQRFMPWLRTIVHNLAYMKLRRGGPYANEMPFTSYSSQMSPPAKEQASASAHHWDSIDKVLDSLNQSVTNKQSYDPVTIIMRKEMLEGIHDLLHCLNKRERAIFESYFFSQLRPAEIAAMFQTTTSNVYNYISNSRRKVQQERIKVQITGYLKTRRELGLPVAKKLASPPY</sequence>
<dbReference type="InterPro" id="IPR000838">
    <property type="entry name" value="RNA_pol_sigma70_ECF_CS"/>
</dbReference>
<dbReference type="SUPFAM" id="SSF88659">
    <property type="entry name" value="Sigma3 and sigma4 domains of RNA polymerase sigma factors"/>
    <property type="match status" value="1"/>
</dbReference>